<protein>
    <submittedName>
        <fullName evidence="2">Uncharacterized protein</fullName>
    </submittedName>
</protein>
<proteinExistence type="predicted"/>
<dbReference type="AlphaFoldDB" id="A0A4Q9NUN3"/>
<keyword evidence="3" id="KW-1185">Reference proteome</keyword>
<dbReference type="EMBL" id="ML145142">
    <property type="protein sequence ID" value="TBU57089.1"/>
    <property type="molecule type" value="Genomic_DNA"/>
</dbReference>
<feature type="compositionally biased region" description="Polar residues" evidence="1">
    <location>
        <begin position="12"/>
        <end position="24"/>
    </location>
</feature>
<reference evidence="2 3" key="1">
    <citation type="submission" date="2019-01" db="EMBL/GenBank/DDBJ databases">
        <title>Draft genome sequences of three monokaryotic isolates of the white-rot basidiomycete fungus Dichomitus squalens.</title>
        <authorList>
            <consortium name="DOE Joint Genome Institute"/>
            <person name="Lopez S.C."/>
            <person name="Andreopoulos B."/>
            <person name="Pangilinan J."/>
            <person name="Lipzen A."/>
            <person name="Riley R."/>
            <person name="Ahrendt S."/>
            <person name="Ng V."/>
            <person name="Barry K."/>
            <person name="Daum C."/>
            <person name="Grigoriev I.V."/>
            <person name="Hilden K.S."/>
            <person name="Makela M.R."/>
            <person name="de Vries R.P."/>
        </authorList>
    </citation>
    <scope>NUCLEOTIDE SEQUENCE [LARGE SCALE GENOMIC DNA]</scope>
    <source>
        <strain evidence="2 3">CBS 464.89</strain>
    </source>
</reference>
<feature type="region of interest" description="Disordered" evidence="1">
    <location>
        <begin position="1"/>
        <end position="70"/>
    </location>
</feature>
<name>A0A4Q9NUN3_9APHY</name>
<accession>A0A4Q9NUN3</accession>
<sequence length="366" mass="40495">MPLLAMAPTRKPFTNAQNTVTTATPSRRPRSSNDPSKKKRQAKDAAARTAKKPLKPSSTSPNVPRAREYGVPRHLKNVKSVPQHAPFEPRIAAADIEVVCQAAEANARAANMGHLDEMQFGREAAALLGPGLDRVPGRVVFGDDALRKYSKSAGLNEHVQTDERDVVRYEHPDAWECRQRAKGRPPPLPHTDLELPVVCVNNENAFGIDAMLTGGHGFAWMVTPECAELDRLGPFHLFNNPGPMDSWYIRNWHYCGRYYAHRTGRQMNLDGWQKLPQAIKDAATGINAGAPSGLCVELIILQFCGLPDWTVWGKLHEAAANCVRPAKPPGTPPNRLALPRLFAKHGQELIDEHAHMQSIRLTGRRI</sequence>
<evidence type="ECO:0000313" key="2">
    <source>
        <dbReference type="EMBL" id="TBU57089.1"/>
    </source>
</evidence>
<dbReference type="Proteomes" id="UP000292082">
    <property type="component" value="Unassembled WGS sequence"/>
</dbReference>
<evidence type="ECO:0000313" key="3">
    <source>
        <dbReference type="Proteomes" id="UP000292082"/>
    </source>
</evidence>
<gene>
    <name evidence="2" type="ORF">BD310DRAFT_574473</name>
</gene>
<organism evidence="2 3">
    <name type="scientific">Dichomitus squalens</name>
    <dbReference type="NCBI Taxonomy" id="114155"/>
    <lineage>
        <taxon>Eukaryota</taxon>
        <taxon>Fungi</taxon>
        <taxon>Dikarya</taxon>
        <taxon>Basidiomycota</taxon>
        <taxon>Agaricomycotina</taxon>
        <taxon>Agaricomycetes</taxon>
        <taxon>Polyporales</taxon>
        <taxon>Polyporaceae</taxon>
        <taxon>Dichomitus</taxon>
    </lineage>
</organism>
<evidence type="ECO:0000256" key="1">
    <source>
        <dbReference type="SAM" id="MobiDB-lite"/>
    </source>
</evidence>